<dbReference type="Pfam" id="PF04578">
    <property type="entry name" value="DUF594"/>
    <property type="match status" value="1"/>
</dbReference>
<feature type="domain" description="DUF4220" evidence="2">
    <location>
        <begin position="51"/>
        <end position="386"/>
    </location>
</feature>
<protein>
    <recommendedName>
        <fullName evidence="2">DUF4220 domain-containing protein</fullName>
    </recommendedName>
</protein>
<keyword evidence="4" id="KW-1185">Reference proteome</keyword>
<proteinExistence type="predicted"/>
<feature type="transmembrane region" description="Helical" evidence="1">
    <location>
        <begin position="277"/>
        <end position="298"/>
    </location>
</feature>
<evidence type="ECO:0000313" key="4">
    <source>
        <dbReference type="Proteomes" id="UP000827721"/>
    </source>
</evidence>
<keyword evidence="1" id="KW-0472">Membrane</keyword>
<dbReference type="PANTHER" id="PTHR31325">
    <property type="entry name" value="OS01G0798800 PROTEIN-RELATED"/>
    <property type="match status" value="1"/>
</dbReference>
<feature type="transmembrane region" description="Helical" evidence="1">
    <location>
        <begin position="310"/>
        <end position="331"/>
    </location>
</feature>
<evidence type="ECO:0000313" key="3">
    <source>
        <dbReference type="EMBL" id="KAH7565555.1"/>
    </source>
</evidence>
<dbReference type="InterPro" id="IPR007658">
    <property type="entry name" value="DUF594"/>
</dbReference>
<keyword evidence="1" id="KW-1133">Transmembrane helix</keyword>
<feature type="transmembrane region" description="Helical" evidence="1">
    <location>
        <begin position="17"/>
        <end position="36"/>
    </location>
</feature>
<evidence type="ECO:0000259" key="2">
    <source>
        <dbReference type="Pfam" id="PF13968"/>
    </source>
</evidence>
<dbReference type="Pfam" id="PF13968">
    <property type="entry name" value="DUF4220"/>
    <property type="match status" value="1"/>
</dbReference>
<dbReference type="InterPro" id="IPR025315">
    <property type="entry name" value="DUF4220"/>
</dbReference>
<accession>A0ABQ8HMI8</accession>
<evidence type="ECO:0000256" key="1">
    <source>
        <dbReference type="SAM" id="Phobius"/>
    </source>
</evidence>
<gene>
    <name evidence="3" type="ORF">JRO89_XS09G0226600</name>
</gene>
<name>A0ABQ8HMI8_9ROSI</name>
<feature type="transmembrane region" description="Helical" evidence="1">
    <location>
        <begin position="48"/>
        <end position="69"/>
    </location>
</feature>
<dbReference type="Proteomes" id="UP000827721">
    <property type="component" value="Unassembled WGS sequence"/>
</dbReference>
<organism evidence="3 4">
    <name type="scientific">Xanthoceras sorbifolium</name>
    <dbReference type="NCBI Taxonomy" id="99658"/>
    <lineage>
        <taxon>Eukaryota</taxon>
        <taxon>Viridiplantae</taxon>
        <taxon>Streptophyta</taxon>
        <taxon>Embryophyta</taxon>
        <taxon>Tracheophyta</taxon>
        <taxon>Spermatophyta</taxon>
        <taxon>Magnoliopsida</taxon>
        <taxon>eudicotyledons</taxon>
        <taxon>Gunneridae</taxon>
        <taxon>Pentapetalae</taxon>
        <taxon>rosids</taxon>
        <taxon>malvids</taxon>
        <taxon>Sapindales</taxon>
        <taxon>Sapindaceae</taxon>
        <taxon>Xanthoceroideae</taxon>
        <taxon>Xanthoceras</taxon>
    </lineage>
</organism>
<keyword evidence="1" id="KW-0812">Transmembrane</keyword>
<reference evidence="3 4" key="1">
    <citation type="submission" date="2021-02" db="EMBL/GenBank/DDBJ databases">
        <title>Plant Genome Project.</title>
        <authorList>
            <person name="Zhang R.-G."/>
        </authorList>
    </citation>
    <scope>NUCLEOTIDE SEQUENCE [LARGE SCALE GENOMIC DNA]</scope>
    <source>
        <tissue evidence="3">Leaves</tissue>
    </source>
</reference>
<sequence>MEIFSEKTINLWNICEVRVMILLSLFLQIVLITFGSRRKFTTGSWIRIIVWSAYLMADWVATVALGNLASMQGDSTTADISTNKKMTNRQLQKFWAPFLLLHLGGPDTITAYSLEDNELWLRHLFGLVVQVGVAFYIFLRSWSNNNVLTFIAIPVFISGIIKYGERNFVLRSLSKDYFLDSVALAPDPFKDVDDDVRKERLKVSTEEETHLAQAHLLFKRAKMFFADIILSTREQTRIYSIEKMSATEAFKVIEIELGFMYDVLFTKATIVYTRLGIFFRFLSFACSLSALVVFFVIVNIHDHSLVDISITYSLLLGAFLLEIYAFIILFFSDWTNLWFIKLKQLHHNPNLKAFVNHLRRFTSRCRSLFINPRRWSGSVRQYNLLTTCERKWRQPTYIGWVQKLPFMGELLEKWLHLTWTDMNIIKDLQETILNSLKVKADMLNRLEDDVAYINLRDEMLAQRGVFVLEKIYEIHIDLISYSTTHMRFTDSLVIWHIVTNLIDDGGGDASHEVGPNYKVVSKCLSNYMLYLLVFCRSMLPKEFGGPSLEGVILIFKHLWNLSRGDKSEFRKYLIGRYLEDEVIRRHEDQPLFKYASDLCEQLQKDRRIQEKGKWKIISEVWVEMLGYVAHKCEWKLHYQQLTKGGGELLTHVGLLMAHLGLTAHYQIPTKTL</sequence>
<dbReference type="EMBL" id="JAFEMO010000009">
    <property type="protein sequence ID" value="KAH7565555.1"/>
    <property type="molecule type" value="Genomic_DNA"/>
</dbReference>
<feature type="transmembrane region" description="Helical" evidence="1">
    <location>
        <begin position="119"/>
        <end position="139"/>
    </location>
</feature>
<feature type="transmembrane region" description="Helical" evidence="1">
    <location>
        <begin position="145"/>
        <end position="164"/>
    </location>
</feature>
<comment type="caution">
    <text evidence="3">The sequence shown here is derived from an EMBL/GenBank/DDBJ whole genome shotgun (WGS) entry which is preliminary data.</text>
</comment>